<dbReference type="EC" id="2.7.7.65" evidence="1"/>
<dbReference type="PANTHER" id="PTHR45138:SF9">
    <property type="entry name" value="DIGUANYLATE CYCLASE DGCM-RELATED"/>
    <property type="match status" value="1"/>
</dbReference>
<dbReference type="SMART" id="SM00267">
    <property type="entry name" value="GGDEF"/>
    <property type="match status" value="1"/>
</dbReference>
<organism evidence="5">
    <name type="scientific">Gracilinema caldarium</name>
    <dbReference type="NCBI Taxonomy" id="215591"/>
    <lineage>
        <taxon>Bacteria</taxon>
        <taxon>Pseudomonadati</taxon>
        <taxon>Spirochaetota</taxon>
        <taxon>Spirochaetia</taxon>
        <taxon>Spirochaetales</taxon>
        <taxon>Breznakiellaceae</taxon>
        <taxon>Gracilinema</taxon>
    </lineage>
</organism>
<protein>
    <recommendedName>
        <fullName evidence="1">diguanylate cyclase</fullName>
        <ecNumber evidence="1">2.7.7.65</ecNumber>
    </recommendedName>
</protein>
<dbReference type="PANTHER" id="PTHR45138">
    <property type="entry name" value="REGULATORY COMPONENTS OF SENSORY TRANSDUCTION SYSTEM"/>
    <property type="match status" value="1"/>
</dbReference>
<feature type="transmembrane region" description="Helical" evidence="3">
    <location>
        <begin position="27"/>
        <end position="47"/>
    </location>
</feature>
<evidence type="ECO:0000256" key="2">
    <source>
        <dbReference type="ARBA" id="ARBA00034247"/>
    </source>
</evidence>
<dbReference type="Gene3D" id="3.30.70.270">
    <property type="match status" value="1"/>
</dbReference>
<name>A0A7C3IK60_9SPIR</name>
<accession>A0A7C3IK60</accession>
<feature type="transmembrane region" description="Helical" evidence="3">
    <location>
        <begin position="94"/>
        <end position="115"/>
    </location>
</feature>
<dbReference type="CDD" id="cd01949">
    <property type="entry name" value="GGDEF"/>
    <property type="match status" value="1"/>
</dbReference>
<evidence type="ECO:0000256" key="1">
    <source>
        <dbReference type="ARBA" id="ARBA00012528"/>
    </source>
</evidence>
<proteinExistence type="predicted"/>
<dbReference type="AlphaFoldDB" id="A0A7C3IK60"/>
<feature type="transmembrane region" description="Helical" evidence="3">
    <location>
        <begin position="151"/>
        <end position="167"/>
    </location>
</feature>
<dbReference type="InterPro" id="IPR050469">
    <property type="entry name" value="Diguanylate_Cyclase"/>
</dbReference>
<keyword evidence="3" id="KW-0472">Membrane</keyword>
<keyword evidence="3" id="KW-0812">Transmembrane</keyword>
<dbReference type="InterPro" id="IPR043128">
    <property type="entry name" value="Rev_trsase/Diguanyl_cyclase"/>
</dbReference>
<evidence type="ECO:0000256" key="3">
    <source>
        <dbReference type="SAM" id="Phobius"/>
    </source>
</evidence>
<feature type="transmembrane region" description="Helical" evidence="3">
    <location>
        <begin position="127"/>
        <end position="145"/>
    </location>
</feature>
<dbReference type="Pfam" id="PF00990">
    <property type="entry name" value="GGDEF"/>
    <property type="match status" value="1"/>
</dbReference>
<dbReference type="EMBL" id="DSVL01000340">
    <property type="protein sequence ID" value="HFH30027.1"/>
    <property type="molecule type" value="Genomic_DNA"/>
</dbReference>
<comment type="catalytic activity">
    <reaction evidence="2">
        <text>2 GTP = 3',3'-c-di-GMP + 2 diphosphate</text>
        <dbReference type="Rhea" id="RHEA:24898"/>
        <dbReference type="ChEBI" id="CHEBI:33019"/>
        <dbReference type="ChEBI" id="CHEBI:37565"/>
        <dbReference type="ChEBI" id="CHEBI:58805"/>
        <dbReference type="EC" id="2.7.7.65"/>
    </reaction>
</comment>
<dbReference type="SUPFAM" id="SSF55073">
    <property type="entry name" value="Nucleotide cyclase"/>
    <property type="match status" value="1"/>
</dbReference>
<feature type="domain" description="GGDEF" evidence="4">
    <location>
        <begin position="201"/>
        <end position="334"/>
    </location>
</feature>
<dbReference type="InterPro" id="IPR000160">
    <property type="entry name" value="GGDEF_dom"/>
</dbReference>
<evidence type="ECO:0000259" key="4">
    <source>
        <dbReference type="PROSITE" id="PS50887"/>
    </source>
</evidence>
<reference evidence="5" key="1">
    <citation type="journal article" date="2020" name="mSystems">
        <title>Genome- and Community-Level Interaction Insights into Carbon Utilization and Element Cycling Functions of Hydrothermarchaeota in Hydrothermal Sediment.</title>
        <authorList>
            <person name="Zhou Z."/>
            <person name="Liu Y."/>
            <person name="Xu W."/>
            <person name="Pan J."/>
            <person name="Luo Z.H."/>
            <person name="Li M."/>
        </authorList>
    </citation>
    <scope>NUCLEOTIDE SEQUENCE [LARGE SCALE GENOMIC DNA]</scope>
    <source>
        <strain evidence="5">SpSt-503</strain>
    </source>
</reference>
<keyword evidence="3" id="KW-1133">Transmembrane helix</keyword>
<feature type="transmembrane region" description="Helical" evidence="3">
    <location>
        <begin position="59"/>
        <end position="82"/>
    </location>
</feature>
<evidence type="ECO:0000313" key="5">
    <source>
        <dbReference type="EMBL" id="HFH30027.1"/>
    </source>
</evidence>
<comment type="caution">
    <text evidence="5">The sequence shown here is derived from an EMBL/GenBank/DDBJ whole genome shotgun (WGS) entry which is preliminary data.</text>
</comment>
<dbReference type="GO" id="GO:0052621">
    <property type="term" value="F:diguanylate cyclase activity"/>
    <property type="evidence" value="ECO:0007669"/>
    <property type="project" value="UniProtKB-EC"/>
</dbReference>
<dbReference type="PROSITE" id="PS50887">
    <property type="entry name" value="GGDEF"/>
    <property type="match status" value="1"/>
</dbReference>
<dbReference type="InterPro" id="IPR029787">
    <property type="entry name" value="Nucleotide_cyclase"/>
</dbReference>
<gene>
    <name evidence="5" type="ORF">ENS59_11055</name>
</gene>
<sequence>MLVLEILYIIANGNPRLSFFNRIVNTLYHILQSIPLVLYVGLVDYLLNQNTKQTKKVLMHWLPFLFLTTSLPILNIFIPLFYIIDETGTYRRQMLMPLIFALQYVPLIAVVRILIIRRYRLNKTLRYALWFLPIPALLASVFQFLVNGLTLTWPFISLGIAGLGLALQQKRLTEDYLTGAYNRQHLDAYLYYKIRNCKPNKTFSAFLIDVDNFKRINDEFGHKTGDEALIESVRIFKSAVRHSDFVGRYAGDEFVIVFDTNDQTTLENLATRIHQAADRFNASASKFYTLTFSIGMGIFNPLLDQTIDNFIKRIDQDMYAVKRRKKTSQYMYDNRNSRR</sequence>
<dbReference type="NCBIfam" id="TIGR00254">
    <property type="entry name" value="GGDEF"/>
    <property type="match status" value="1"/>
</dbReference>